<name>A0A8S5V3F0_9CAUD</name>
<reference evidence="2" key="1">
    <citation type="journal article" date="2021" name="Proc. Natl. Acad. Sci. U.S.A.">
        <title>A Catalog of Tens of Thousands of Viruses from Human Metagenomes Reveals Hidden Associations with Chronic Diseases.</title>
        <authorList>
            <person name="Tisza M.J."/>
            <person name="Buck C.B."/>
        </authorList>
    </citation>
    <scope>NUCLEOTIDE SEQUENCE</scope>
    <source>
        <strain evidence="2">Ctk6V34</strain>
    </source>
</reference>
<dbReference type="SUPFAM" id="SSF55166">
    <property type="entry name" value="Hedgehog/DD-peptidase"/>
    <property type="match status" value="1"/>
</dbReference>
<feature type="domain" description="Peptidase M15A C-terminal" evidence="1">
    <location>
        <begin position="22"/>
        <end position="100"/>
    </location>
</feature>
<accession>A0A8S5V3F0</accession>
<dbReference type="InterPro" id="IPR009045">
    <property type="entry name" value="Zn_M74/Hedgehog-like"/>
</dbReference>
<evidence type="ECO:0000259" key="1">
    <source>
        <dbReference type="Pfam" id="PF08291"/>
    </source>
</evidence>
<dbReference type="EMBL" id="BK016190">
    <property type="protein sequence ID" value="DAG01282.1"/>
    <property type="molecule type" value="Genomic_DNA"/>
</dbReference>
<dbReference type="Pfam" id="PF08291">
    <property type="entry name" value="Peptidase_M15_3"/>
    <property type="match status" value="1"/>
</dbReference>
<sequence>MAKIKLSGEKLTEHFTFADYGKNQTGTIPIDAAALLHAHMLEEFRQWLGRPMEVNAWYRTKNYNQKTGGIPTSSHLKGTATDWHTNIELTEEKFIKYAKKWKEICKAHGVVGEAGLYTWGAHFGSSITYSKSFTHWDSRSGHQINNPFKI</sequence>
<evidence type="ECO:0000313" key="2">
    <source>
        <dbReference type="EMBL" id="DAG01282.1"/>
    </source>
</evidence>
<dbReference type="InterPro" id="IPR013230">
    <property type="entry name" value="Peptidase_M15A_C"/>
</dbReference>
<organism evidence="2">
    <name type="scientific">Myoviridae sp. ctk6V34</name>
    <dbReference type="NCBI Taxonomy" id="2825164"/>
    <lineage>
        <taxon>Viruses</taxon>
        <taxon>Duplodnaviria</taxon>
        <taxon>Heunggongvirae</taxon>
        <taxon>Uroviricota</taxon>
        <taxon>Caudoviricetes</taxon>
    </lineage>
</organism>
<protein>
    <submittedName>
        <fullName evidence="2">Peptidase</fullName>
    </submittedName>
</protein>
<proteinExistence type="predicted"/>
<dbReference type="Gene3D" id="3.30.1380.10">
    <property type="match status" value="1"/>
</dbReference>